<name>W7V116_RUMFL</name>
<comment type="pathway">
    <text evidence="2">Glycan degradation; xylan degradation.</text>
</comment>
<evidence type="ECO:0000256" key="10">
    <source>
        <dbReference type="SAM" id="SignalP"/>
    </source>
</evidence>
<dbReference type="Gene3D" id="1.10.1330.10">
    <property type="entry name" value="Dockerin domain"/>
    <property type="match status" value="1"/>
</dbReference>
<dbReference type="PROSITE" id="PS51766">
    <property type="entry name" value="DOCKERIN"/>
    <property type="match status" value="1"/>
</dbReference>
<dbReference type="UniPathway" id="UPA00114"/>
<evidence type="ECO:0000256" key="4">
    <source>
        <dbReference type="ARBA" id="ARBA00022651"/>
    </source>
</evidence>
<proteinExistence type="inferred from homology"/>
<dbReference type="InterPro" id="IPR033123">
    <property type="entry name" value="GH11_dom"/>
</dbReference>
<evidence type="ECO:0000256" key="1">
    <source>
        <dbReference type="ARBA" id="ARBA00000681"/>
    </source>
</evidence>
<evidence type="ECO:0000313" key="14">
    <source>
        <dbReference type="Proteomes" id="UP000019365"/>
    </source>
</evidence>
<dbReference type="PATRIC" id="fig|1341157.4.peg.875"/>
<dbReference type="GO" id="GO:0031176">
    <property type="term" value="F:endo-1,4-beta-xylanase activity"/>
    <property type="evidence" value="ECO:0007669"/>
    <property type="project" value="UniProtKB-EC"/>
</dbReference>
<dbReference type="PROSITE" id="PS00018">
    <property type="entry name" value="EF_HAND_1"/>
    <property type="match status" value="1"/>
</dbReference>
<dbReference type="AlphaFoldDB" id="W7V116"/>
<evidence type="ECO:0000256" key="8">
    <source>
        <dbReference type="ARBA" id="ARBA00023326"/>
    </source>
</evidence>
<dbReference type="InterPro" id="IPR002105">
    <property type="entry name" value="Dockerin_1_rpt"/>
</dbReference>
<dbReference type="Pfam" id="PF00404">
    <property type="entry name" value="Dockerin_1"/>
    <property type="match status" value="1"/>
</dbReference>
<feature type="domain" description="GH11" evidence="11">
    <location>
        <begin position="31"/>
        <end position="241"/>
    </location>
</feature>
<dbReference type="EMBL" id="ATAX01000015">
    <property type="protein sequence ID" value="EWM54497.1"/>
    <property type="molecule type" value="Genomic_DNA"/>
</dbReference>
<reference evidence="13 14" key="1">
    <citation type="journal article" date="2014" name="PLoS ONE">
        <title>Rumen cellulosomics: divergent fiber-degrading strategies revealed by comparative genome-wide analysis of six ruminococcal strains.</title>
        <authorList>
            <person name="Dassa B."/>
            <person name="Borovok I."/>
            <person name="Ruimy-Israeli V."/>
            <person name="Lamed R."/>
            <person name="Flint H.J."/>
            <person name="Duncan S.H."/>
            <person name="Henrissat B."/>
            <person name="Coutinho P."/>
            <person name="Morrison M."/>
            <person name="Mosoni P."/>
            <person name="Yeoman C.J."/>
            <person name="White B.A."/>
            <person name="Bayer E.A."/>
        </authorList>
    </citation>
    <scope>NUCLEOTIDE SEQUENCE [LARGE SCALE GENOMIC DNA]</scope>
    <source>
        <strain evidence="13 14">007c</strain>
    </source>
</reference>
<dbReference type="eggNOG" id="COG0726">
    <property type="taxonomic scope" value="Bacteria"/>
</dbReference>
<dbReference type="Pfam" id="PF00457">
    <property type="entry name" value="Glyco_hydro_11"/>
    <property type="match status" value="1"/>
</dbReference>
<dbReference type="InterPro" id="IPR001137">
    <property type="entry name" value="Glyco_hydro_11"/>
</dbReference>
<dbReference type="InterPro" id="IPR016134">
    <property type="entry name" value="Dockerin_dom"/>
</dbReference>
<dbReference type="GO" id="GO:0045493">
    <property type="term" value="P:xylan catabolic process"/>
    <property type="evidence" value="ECO:0007669"/>
    <property type="project" value="UniProtKB-UniPathway"/>
</dbReference>
<dbReference type="CDD" id="cd14256">
    <property type="entry name" value="Dockerin_I"/>
    <property type="match status" value="1"/>
</dbReference>
<dbReference type="EC" id="3.2.1.8" evidence="3"/>
<dbReference type="OrthoDB" id="1819383at2"/>
<keyword evidence="10" id="KW-0732">Signal</keyword>
<evidence type="ECO:0000313" key="13">
    <source>
        <dbReference type="EMBL" id="EWM54497.1"/>
    </source>
</evidence>
<keyword evidence="8" id="KW-0624">Polysaccharide degradation</keyword>
<dbReference type="SUPFAM" id="SSF49899">
    <property type="entry name" value="Concanavalin A-like lectins/glucanases"/>
    <property type="match status" value="1"/>
</dbReference>
<dbReference type="InterPro" id="IPR013320">
    <property type="entry name" value="ConA-like_dom_sf"/>
</dbReference>
<dbReference type="InterPro" id="IPR036439">
    <property type="entry name" value="Dockerin_dom_sf"/>
</dbReference>
<evidence type="ECO:0000259" key="12">
    <source>
        <dbReference type="PROSITE" id="PS51766"/>
    </source>
</evidence>
<keyword evidence="7" id="KW-0326">Glycosidase</keyword>
<dbReference type="RefSeq" id="WP_037297565.1">
    <property type="nucleotide sequence ID" value="NZ_ATAX01000015.1"/>
</dbReference>
<keyword evidence="4" id="KW-0858">Xylan degradation</keyword>
<comment type="similarity">
    <text evidence="9">Belongs to the glycosyl hydrolase 11 (cellulase G) family.</text>
</comment>
<keyword evidence="6" id="KW-0119">Carbohydrate metabolism</keyword>
<dbReference type="PANTHER" id="PTHR46828:SF2">
    <property type="entry name" value="ENDO-1,4-BETA-XYLANASE A-RELATED"/>
    <property type="match status" value="1"/>
</dbReference>
<evidence type="ECO:0000256" key="5">
    <source>
        <dbReference type="ARBA" id="ARBA00022801"/>
    </source>
</evidence>
<dbReference type="SUPFAM" id="SSF63446">
    <property type="entry name" value="Type I dockerin domain"/>
    <property type="match status" value="1"/>
</dbReference>
<organism evidence="13 14">
    <name type="scientific">Ruminococcus flavefaciens 007c</name>
    <dbReference type="NCBI Taxonomy" id="1341157"/>
    <lineage>
        <taxon>Bacteria</taxon>
        <taxon>Bacillati</taxon>
        <taxon>Bacillota</taxon>
        <taxon>Clostridia</taxon>
        <taxon>Eubacteriales</taxon>
        <taxon>Oscillospiraceae</taxon>
        <taxon>Ruminococcus</taxon>
    </lineage>
</organism>
<keyword evidence="5" id="KW-0378">Hydrolase</keyword>
<keyword evidence="14" id="KW-1185">Reference proteome</keyword>
<dbReference type="InterPro" id="IPR018247">
    <property type="entry name" value="EF_Hand_1_Ca_BS"/>
</dbReference>
<protein>
    <recommendedName>
        <fullName evidence="3">endo-1,4-beta-xylanase</fullName>
        <ecNumber evidence="3">3.2.1.8</ecNumber>
    </recommendedName>
</protein>
<comment type="catalytic activity">
    <reaction evidence="1">
        <text>Endohydrolysis of (1-&gt;4)-beta-D-xylosidic linkages in xylans.</text>
        <dbReference type="EC" id="3.2.1.8"/>
    </reaction>
</comment>
<accession>W7V116</accession>
<evidence type="ECO:0000256" key="3">
    <source>
        <dbReference type="ARBA" id="ARBA00012590"/>
    </source>
</evidence>
<dbReference type="Proteomes" id="UP000019365">
    <property type="component" value="Unassembled WGS sequence"/>
</dbReference>
<dbReference type="Gene3D" id="2.60.120.180">
    <property type="match status" value="2"/>
</dbReference>
<feature type="domain" description="Dockerin" evidence="12">
    <location>
        <begin position="745"/>
        <end position="808"/>
    </location>
</feature>
<comment type="caution">
    <text evidence="9">Lacks conserved residue(s) required for the propagation of feature annotation.</text>
</comment>
<feature type="chain" id="PRO_5004904629" description="endo-1,4-beta-xylanase" evidence="10">
    <location>
        <begin position="33"/>
        <end position="808"/>
    </location>
</feature>
<comment type="caution">
    <text evidence="13">The sequence shown here is derived from an EMBL/GenBank/DDBJ whole genome shotgun (WGS) entry which is preliminary data.</text>
</comment>
<dbReference type="InterPro" id="IPR013319">
    <property type="entry name" value="GH11/12"/>
</dbReference>
<evidence type="ECO:0000256" key="7">
    <source>
        <dbReference type="ARBA" id="ARBA00023295"/>
    </source>
</evidence>
<evidence type="ECO:0000259" key="11">
    <source>
        <dbReference type="PROSITE" id="PS51761"/>
    </source>
</evidence>
<sequence length="808" mass="90608">MSLRLFKRAASVSTAILCLAAAVPSVPFKASAEQSRVISSDGYDYEYWMQNSDDEFKFELDGSGGFEASWNAADNCFFSKGLINSRPSSDNYSVSYDMSLAYKPEESCDDACVYVCAYGTLTDPPAVFFFTDCASDRSSYIGENSGFENLGIFDSNGNTYELYYKKDVENSIHGSYSYDRFVSLRRGCEINDNYAELEGNINVKAQLDAFNKLGKKTGTLDSLSLNLESYNCSGFAILNRCEITELSGEAGDAPYASGGTFEKNGYTYSYRSSCEPDNVDFKLYDVDDDTDMDFGFSWKEGESSLTKSLLSAPVKADANSILIFKKDYEYAFCGDKDDIANAFDNILELDIENEQTVYFASVKNNSGSYVRYLTDKYLEKGIDARIIAGDVNNEIALDNDKERIRMYVYPVEYTVTSNENEEKKHTDYWLMKDENYYITDNSVHHTGALADLSKALKELKAYGLDAETVYSASYTFGTEKLAGSLNVKELSIESTDFPNGPFYYDYHYFNKHDFSLESSDQAFFGLKWRDDIQGYCSAEAGMSFEEDGLDLSDVERIAVDYSGSLEYSKNDDNADALTGICIYGSLPVSENEADEMCIVLEGMYDYGESTDSPRTVLSINDNGKWYDISRDTAYSGDGGDESADIDSAEIVYQFSSREHDHRTESGEPLKFSGTIDLTKHIEAYRETNPKLNTAVHLCKLDNIAIRADASGSEGRAVIDKFEVTIEYRDGTVENYNPYRVKMFMPWEVTGDLNGDKIIDSLDVALCRRELLRSENGEEFNKFADMDKNGKLQVNDLVLLTRFVLGLKT</sequence>
<dbReference type="PROSITE" id="PS51761">
    <property type="entry name" value="GH11_3"/>
    <property type="match status" value="1"/>
</dbReference>
<evidence type="ECO:0000256" key="6">
    <source>
        <dbReference type="ARBA" id="ARBA00023277"/>
    </source>
</evidence>
<gene>
    <name evidence="13" type="ORF">RF007C_01755</name>
</gene>
<feature type="signal peptide" evidence="10">
    <location>
        <begin position="1"/>
        <end position="32"/>
    </location>
</feature>
<dbReference type="PANTHER" id="PTHR46828">
    <property type="entry name" value="ENDO-1,4-BETA-XYLANASE A-RELATED"/>
    <property type="match status" value="1"/>
</dbReference>
<evidence type="ECO:0000256" key="2">
    <source>
        <dbReference type="ARBA" id="ARBA00004851"/>
    </source>
</evidence>
<evidence type="ECO:0000256" key="9">
    <source>
        <dbReference type="PROSITE-ProRule" id="PRU01097"/>
    </source>
</evidence>